<dbReference type="InterPro" id="IPR048362">
    <property type="entry name" value="PARG_helical"/>
</dbReference>
<feature type="domain" description="PARG catalytic Macro" evidence="5">
    <location>
        <begin position="361"/>
        <end position="560"/>
    </location>
</feature>
<feature type="active site" evidence="4">
    <location>
        <position position="392"/>
    </location>
</feature>
<dbReference type="PANTHER" id="PTHR12837">
    <property type="entry name" value="POLY ADP-RIBOSE GLYCOHYDROLASE"/>
    <property type="match status" value="1"/>
</dbReference>
<reference evidence="8" key="1">
    <citation type="submission" date="2025-08" db="UniProtKB">
        <authorList>
            <consortium name="RefSeq"/>
        </authorList>
    </citation>
    <scope>IDENTIFICATION</scope>
</reference>
<dbReference type="GO" id="GO:0006282">
    <property type="term" value="P:regulation of DNA repair"/>
    <property type="evidence" value="ECO:0007669"/>
    <property type="project" value="InterPro"/>
</dbReference>
<comment type="similarity">
    <text evidence="1">Belongs to the poly(ADP-ribose) glycohydrolase family.</text>
</comment>
<accession>A0A6P7P6D6</accession>
<dbReference type="PANTHER" id="PTHR12837:SF9">
    <property type="entry name" value="POLY(ADP-RIBOSE) GLYCOHYDROLASE"/>
    <property type="match status" value="1"/>
</dbReference>
<feature type="active site" evidence="4">
    <location>
        <position position="411"/>
    </location>
</feature>
<evidence type="ECO:0000259" key="6">
    <source>
        <dbReference type="Pfam" id="PF20811"/>
    </source>
</evidence>
<dbReference type="KEGG" id="bspl:114867254"/>
<keyword evidence="7" id="KW-1185">Reference proteome</keyword>
<dbReference type="Pfam" id="PF05028">
    <property type="entry name" value="PARG_cat_C"/>
    <property type="match status" value="1"/>
</dbReference>
<dbReference type="GO" id="GO:0005737">
    <property type="term" value="C:cytoplasm"/>
    <property type="evidence" value="ECO:0007669"/>
    <property type="project" value="TreeGrafter"/>
</dbReference>
<dbReference type="GO" id="GO:0005975">
    <property type="term" value="P:carbohydrate metabolic process"/>
    <property type="evidence" value="ECO:0007669"/>
    <property type="project" value="InterPro"/>
</dbReference>
<dbReference type="RefSeq" id="XP_029025628.3">
    <property type="nucleotide sequence ID" value="XM_029169795.3"/>
</dbReference>
<accession>A0A6P7P5Y6</accession>
<dbReference type="InterPro" id="IPR007724">
    <property type="entry name" value="Poly_GlycHdrlase"/>
</dbReference>
<sequence>MARTMRLKPQLVCWFRPGRQDSCWLVVLIEVMASKSNDSSQVKACLCPDEEPENVKPRNDGASRAEVEPVKTEDSGCGHSCSSTCGASCTAAVRRRRVEGRERPREEAGACCPLQDLKRLPQCRPPLGELRFGRAHTVLVDVRLVPQRFVAQDGRDVWSSNVVKMPCSPSSSMVKSGWTGSGPVERWKVISKHLGALSSRSEADVADVQKAIMKYNPKYEKQWLFDSLASFVKVIPKEDNYLPSLFPKMAALALKLPEHVKKAIPLLSAGRTAAVTLSQVQISCLLANAFFCTFPHRNACGAHTEYWGLPSINFTSLFGKTSQRKRQKLRAIMQYFKEVTDSPPRGLVTFERRCLSNAELPDWTSSKKKLLQLHVTSQGSIEDDGVGMLQVDFAASLVGGGVLNSGLLQEEILFLIHPELIVSRLFTERLGDNECLIITGCQKFSIYSGFGDRFEWVGPCVDSVGRDEWFRLQRQIVAMDALHFKHPSEQYDVRKVQRELNKAYCGFKKVGAGEPDVATGKWGCGAFNGEPQLKALIQLMAAAEAGRGLAFFTFRDEKTKRDVEQMYKLLVREDVTVGQLYALIQDYCRLRTHGGSGVDLLQFITLRSSRSQL</sequence>
<evidence type="ECO:0000256" key="2">
    <source>
        <dbReference type="ARBA" id="ARBA00012255"/>
    </source>
</evidence>
<evidence type="ECO:0000313" key="7">
    <source>
        <dbReference type="Proteomes" id="UP000515150"/>
    </source>
</evidence>
<dbReference type="OrthoDB" id="1937899at2759"/>
<feature type="active site" evidence="4">
    <location>
        <position position="410"/>
    </location>
</feature>
<evidence type="ECO:0000256" key="1">
    <source>
        <dbReference type="ARBA" id="ARBA00009545"/>
    </source>
</evidence>
<gene>
    <name evidence="8" type="primary">pargl</name>
</gene>
<keyword evidence="3" id="KW-0378">Hydrolase</keyword>
<evidence type="ECO:0000313" key="8">
    <source>
        <dbReference type="RefSeq" id="XP_029025628.3"/>
    </source>
</evidence>
<dbReference type="GO" id="GO:0005634">
    <property type="term" value="C:nucleus"/>
    <property type="evidence" value="ECO:0007669"/>
    <property type="project" value="TreeGrafter"/>
</dbReference>
<evidence type="ECO:0000259" key="5">
    <source>
        <dbReference type="Pfam" id="PF05028"/>
    </source>
</evidence>
<dbReference type="CTD" id="797792"/>
<dbReference type="GO" id="GO:0009225">
    <property type="term" value="P:nucleotide-sugar metabolic process"/>
    <property type="evidence" value="ECO:0007669"/>
    <property type="project" value="TreeGrafter"/>
</dbReference>
<dbReference type="EC" id="3.2.1.143" evidence="2"/>
<dbReference type="GeneID" id="114867254"/>
<name>A0A6P7P6D6_BETSP</name>
<dbReference type="AlphaFoldDB" id="A0A6P7P6D6"/>
<feature type="domain" description="PARG helical" evidence="6">
    <location>
        <begin position="238"/>
        <end position="352"/>
    </location>
</feature>
<dbReference type="InterPro" id="IPR046372">
    <property type="entry name" value="PARG_cat_C"/>
</dbReference>
<dbReference type="Proteomes" id="UP000515150">
    <property type="component" value="Chromosome 12"/>
</dbReference>
<proteinExistence type="inferred from homology"/>
<dbReference type="Pfam" id="PF20811">
    <property type="entry name" value="PARG_cat_N"/>
    <property type="match status" value="1"/>
</dbReference>
<dbReference type="GO" id="GO:1990966">
    <property type="term" value="P:ATP generation from poly-ADP-D-ribose"/>
    <property type="evidence" value="ECO:0007669"/>
    <property type="project" value="TreeGrafter"/>
</dbReference>
<evidence type="ECO:0000256" key="3">
    <source>
        <dbReference type="ARBA" id="ARBA00022801"/>
    </source>
</evidence>
<protein>
    <recommendedName>
        <fullName evidence="2">poly(ADP-ribose) glycohydrolase</fullName>
        <ecNumber evidence="2">3.2.1.143</ecNumber>
    </recommendedName>
</protein>
<dbReference type="GO" id="GO:0004649">
    <property type="term" value="F:poly(ADP-ribose) glycohydrolase activity"/>
    <property type="evidence" value="ECO:0007669"/>
    <property type="project" value="UniProtKB-EC"/>
</dbReference>
<evidence type="ECO:0000256" key="4">
    <source>
        <dbReference type="PIRSR" id="PIRSR607724-1"/>
    </source>
</evidence>
<organism evidence="7 8">
    <name type="scientific">Betta splendens</name>
    <name type="common">Siamese fighting fish</name>
    <dbReference type="NCBI Taxonomy" id="158456"/>
    <lineage>
        <taxon>Eukaryota</taxon>
        <taxon>Metazoa</taxon>
        <taxon>Chordata</taxon>
        <taxon>Craniata</taxon>
        <taxon>Vertebrata</taxon>
        <taxon>Euteleostomi</taxon>
        <taxon>Actinopterygii</taxon>
        <taxon>Neopterygii</taxon>
        <taxon>Teleostei</taxon>
        <taxon>Neoteleostei</taxon>
        <taxon>Acanthomorphata</taxon>
        <taxon>Anabantaria</taxon>
        <taxon>Anabantiformes</taxon>
        <taxon>Anabantoidei</taxon>
        <taxon>Osphronemidae</taxon>
        <taxon>Betta</taxon>
    </lineage>
</organism>